<evidence type="ECO:0000313" key="2">
    <source>
        <dbReference type="Proteomes" id="UP000198618"/>
    </source>
</evidence>
<proteinExistence type="predicted"/>
<keyword evidence="2" id="KW-1185">Reference proteome</keyword>
<evidence type="ECO:0000313" key="1">
    <source>
        <dbReference type="EMBL" id="SES63599.1"/>
    </source>
</evidence>
<evidence type="ECO:0008006" key="3">
    <source>
        <dbReference type="Google" id="ProtNLM"/>
    </source>
</evidence>
<dbReference type="RefSeq" id="WP_090865863.1">
    <property type="nucleotide sequence ID" value="NZ_FOHE01000001.1"/>
</dbReference>
<dbReference type="AlphaFoldDB" id="A0A1H9Y5E3"/>
<dbReference type="Proteomes" id="UP000198618">
    <property type="component" value="Unassembled WGS sequence"/>
</dbReference>
<reference evidence="1 2" key="1">
    <citation type="submission" date="2016-10" db="EMBL/GenBank/DDBJ databases">
        <authorList>
            <person name="de Groot N.N."/>
        </authorList>
    </citation>
    <scope>NUCLEOTIDE SEQUENCE [LARGE SCALE GENOMIC DNA]</scope>
    <source>
        <strain evidence="1 2">IBRC-M 10780</strain>
    </source>
</reference>
<name>A0A1H9Y5E3_9BACI</name>
<protein>
    <recommendedName>
        <fullName evidence="3">NTF2-like N-terminal transpeptidase domain-containing protein</fullName>
    </recommendedName>
</protein>
<dbReference type="PROSITE" id="PS51257">
    <property type="entry name" value="PROKAR_LIPOPROTEIN"/>
    <property type="match status" value="1"/>
</dbReference>
<dbReference type="STRING" id="930131.SAMN05216389_101180"/>
<accession>A0A1H9Y5E3</accession>
<dbReference type="OrthoDB" id="2968547at2"/>
<dbReference type="EMBL" id="FOHE01000001">
    <property type="protein sequence ID" value="SES63599.1"/>
    <property type="molecule type" value="Genomic_DNA"/>
</dbReference>
<sequence>MRKRILILLLIVLSLTITGCNYIQEKKAKSYINNYYQSIMDEDYEEAFEQLHLFDFETSTEESKLSEGTVLSNEKAKQFYLDKIEVLKNHNYKLVDYEIGEVEYADGHTFWYHINLEVERNEELVEWNEVAHLYEGKLLVGGRDDPFVIFRDGKMNFEIDELE</sequence>
<gene>
    <name evidence="1" type="ORF">SAMN05216389_101180</name>
</gene>
<organism evidence="1 2">
    <name type="scientific">Oceanobacillus limi</name>
    <dbReference type="NCBI Taxonomy" id="930131"/>
    <lineage>
        <taxon>Bacteria</taxon>
        <taxon>Bacillati</taxon>
        <taxon>Bacillota</taxon>
        <taxon>Bacilli</taxon>
        <taxon>Bacillales</taxon>
        <taxon>Bacillaceae</taxon>
        <taxon>Oceanobacillus</taxon>
    </lineage>
</organism>